<evidence type="ECO:0000259" key="3">
    <source>
        <dbReference type="PROSITE" id="PS51635"/>
    </source>
</evidence>
<comment type="caution">
    <text evidence="2">Lacks conserved residue(s) required for the propagation of feature annotation.</text>
</comment>
<accession>A0A327L4E2</accession>
<organism evidence="4 5">
    <name type="scientific">Rhodoplanes roseus</name>
    <dbReference type="NCBI Taxonomy" id="29409"/>
    <lineage>
        <taxon>Bacteria</taxon>
        <taxon>Pseudomonadati</taxon>
        <taxon>Pseudomonadota</taxon>
        <taxon>Alphaproteobacteria</taxon>
        <taxon>Hyphomicrobiales</taxon>
        <taxon>Nitrobacteraceae</taxon>
        <taxon>Rhodoplanes</taxon>
    </lineage>
</organism>
<sequence length="91" mass="9691">MDSARPPSVMLALSGGVALGVYQAGAYAALHAHAHLRPAWLAGCSIGPVNAALIAGNSPTHRVERLHRFWRARGRARCGHPVRCRTGPHPQ</sequence>
<evidence type="ECO:0000313" key="5">
    <source>
        <dbReference type="Proteomes" id="UP000249130"/>
    </source>
</evidence>
<name>A0A327L4E2_9BRAD</name>
<proteinExistence type="predicted"/>
<protein>
    <recommendedName>
        <fullName evidence="3">PNPLA domain-containing protein</fullName>
    </recommendedName>
</protein>
<comment type="caution">
    <text evidence="4">The sequence shown here is derived from an EMBL/GenBank/DDBJ whole genome shotgun (WGS) entry which is preliminary data.</text>
</comment>
<evidence type="ECO:0000256" key="2">
    <source>
        <dbReference type="PROSITE-ProRule" id="PRU01161"/>
    </source>
</evidence>
<dbReference type="EMBL" id="NPEX01000047">
    <property type="protein sequence ID" value="RAI44382.1"/>
    <property type="molecule type" value="Genomic_DNA"/>
</dbReference>
<dbReference type="Pfam" id="PF01734">
    <property type="entry name" value="Patatin"/>
    <property type="match status" value="1"/>
</dbReference>
<reference evidence="4 5" key="1">
    <citation type="submission" date="2017-07" db="EMBL/GenBank/DDBJ databases">
        <title>Draft Genome Sequences of Select Purple Nonsulfur Bacteria.</title>
        <authorList>
            <person name="Lasarre B."/>
            <person name="Mckinlay J.B."/>
        </authorList>
    </citation>
    <scope>NUCLEOTIDE SEQUENCE [LARGE SCALE GENOMIC DNA]</scope>
    <source>
        <strain evidence="4 5">DSM 5909</strain>
    </source>
</reference>
<feature type="domain" description="PNPLA" evidence="3">
    <location>
        <begin position="11"/>
        <end position="91"/>
    </location>
</feature>
<dbReference type="GO" id="GO:0006629">
    <property type="term" value="P:lipid metabolic process"/>
    <property type="evidence" value="ECO:0007669"/>
    <property type="project" value="UniProtKB-KW"/>
</dbReference>
<feature type="short sequence motif" description="GXSXG" evidence="2">
    <location>
        <begin position="43"/>
        <end position="47"/>
    </location>
</feature>
<dbReference type="AlphaFoldDB" id="A0A327L4E2"/>
<evidence type="ECO:0000256" key="1">
    <source>
        <dbReference type="ARBA" id="ARBA00023098"/>
    </source>
</evidence>
<evidence type="ECO:0000313" key="4">
    <source>
        <dbReference type="EMBL" id="RAI44382.1"/>
    </source>
</evidence>
<dbReference type="OrthoDB" id="9807112at2"/>
<dbReference type="SUPFAM" id="SSF52151">
    <property type="entry name" value="FabD/lysophospholipase-like"/>
    <property type="match status" value="1"/>
</dbReference>
<dbReference type="InterPro" id="IPR002641">
    <property type="entry name" value="PNPLA_dom"/>
</dbReference>
<dbReference type="Proteomes" id="UP000249130">
    <property type="component" value="Unassembled WGS sequence"/>
</dbReference>
<dbReference type="InterPro" id="IPR016035">
    <property type="entry name" value="Acyl_Trfase/lysoPLipase"/>
</dbReference>
<keyword evidence="5" id="KW-1185">Reference proteome</keyword>
<dbReference type="Gene3D" id="3.40.1090.10">
    <property type="entry name" value="Cytosolic phospholipase A2 catalytic domain"/>
    <property type="match status" value="1"/>
</dbReference>
<keyword evidence="1" id="KW-0443">Lipid metabolism</keyword>
<dbReference type="PROSITE" id="PS51635">
    <property type="entry name" value="PNPLA"/>
    <property type="match status" value="1"/>
</dbReference>
<gene>
    <name evidence="4" type="ORF">CH341_09515</name>
</gene>